<dbReference type="RefSeq" id="WP_169466002.1">
    <property type="nucleotide sequence ID" value="NZ_JABBGG010000006.1"/>
</dbReference>
<dbReference type="Pfam" id="PF10988">
    <property type="entry name" value="DUF2807"/>
    <property type="match status" value="1"/>
</dbReference>
<dbReference type="Proteomes" id="UP000583752">
    <property type="component" value="Unassembled WGS sequence"/>
</dbReference>
<feature type="region of interest" description="Disordered" evidence="1">
    <location>
        <begin position="245"/>
        <end position="264"/>
    </location>
</feature>
<evidence type="ECO:0000259" key="3">
    <source>
        <dbReference type="Pfam" id="PF10988"/>
    </source>
</evidence>
<sequence length="264" mass="26932">MKTQAKTTIRPRRIGLRHLVLAVAAFAMAAPVAMVSASPLDWIGGEKVRGSGAVKKQARAVAHFTGLSLSVPAQLELRIGNHEGITIETDDNLLPLIETVIDNGTLKIRPVKKNMHLQATTMKIIVRARAVDRVALGGSGAIRSDALRGGRMQFDLGGSGSIDVKSIDGDAVSVTVGGSGNFKAGGGSAKTVSVSIGGSGDVDLGKMAAAEASVSVAGSGTAEVWARDTLSATIAGSGDVNYHGDPKVSRSVVGSGDVSRVAAR</sequence>
<feature type="domain" description="Putative auto-transporter adhesin head GIN" evidence="3">
    <location>
        <begin position="63"/>
        <end position="246"/>
    </location>
</feature>
<evidence type="ECO:0000256" key="2">
    <source>
        <dbReference type="SAM" id="SignalP"/>
    </source>
</evidence>
<evidence type="ECO:0000256" key="1">
    <source>
        <dbReference type="SAM" id="MobiDB-lite"/>
    </source>
</evidence>
<dbReference type="InterPro" id="IPR021255">
    <property type="entry name" value="DUF2807"/>
</dbReference>
<dbReference type="AlphaFoldDB" id="A0A848HR24"/>
<name>A0A848HR24_9BURK</name>
<gene>
    <name evidence="4" type="ORF">HHL21_11765</name>
</gene>
<organism evidence="4 5">
    <name type="scientific">Massilia polaris</name>
    <dbReference type="NCBI Taxonomy" id="2728846"/>
    <lineage>
        <taxon>Bacteria</taxon>
        <taxon>Pseudomonadati</taxon>
        <taxon>Pseudomonadota</taxon>
        <taxon>Betaproteobacteria</taxon>
        <taxon>Burkholderiales</taxon>
        <taxon>Oxalobacteraceae</taxon>
        <taxon>Telluria group</taxon>
        <taxon>Massilia</taxon>
    </lineage>
</organism>
<evidence type="ECO:0000313" key="4">
    <source>
        <dbReference type="EMBL" id="NML61743.1"/>
    </source>
</evidence>
<feature type="chain" id="PRO_5032713535" evidence="2">
    <location>
        <begin position="30"/>
        <end position="264"/>
    </location>
</feature>
<dbReference type="PANTHER" id="PTHR39200:SF1">
    <property type="entry name" value="AUTO-TRANSPORTER ADHESIN HEAD GIN DOMAIN-CONTAINING PROTEIN-RELATED"/>
    <property type="match status" value="1"/>
</dbReference>
<evidence type="ECO:0000313" key="5">
    <source>
        <dbReference type="Proteomes" id="UP000583752"/>
    </source>
</evidence>
<keyword evidence="5" id="KW-1185">Reference proteome</keyword>
<accession>A0A848HR24</accession>
<dbReference type="EMBL" id="JABBGG010000006">
    <property type="protein sequence ID" value="NML61743.1"/>
    <property type="molecule type" value="Genomic_DNA"/>
</dbReference>
<keyword evidence="2" id="KW-0732">Signal</keyword>
<feature type="signal peptide" evidence="2">
    <location>
        <begin position="1"/>
        <end position="29"/>
    </location>
</feature>
<comment type="caution">
    <text evidence="4">The sequence shown here is derived from an EMBL/GenBank/DDBJ whole genome shotgun (WGS) entry which is preliminary data.</text>
</comment>
<reference evidence="4 5" key="1">
    <citation type="submission" date="2020-04" db="EMBL/GenBank/DDBJ databases">
        <title>Massilia sp. RP-1-19 isolated from soil.</title>
        <authorList>
            <person name="Dahal R.H."/>
        </authorList>
    </citation>
    <scope>NUCLEOTIDE SEQUENCE [LARGE SCALE GENOMIC DNA]</scope>
    <source>
        <strain evidence="4 5">RP-1-19</strain>
    </source>
</reference>
<protein>
    <submittedName>
        <fullName evidence="4">DUF2807 domain-containing protein</fullName>
    </submittedName>
</protein>
<proteinExistence type="predicted"/>
<feature type="compositionally biased region" description="Low complexity" evidence="1">
    <location>
        <begin position="249"/>
        <end position="264"/>
    </location>
</feature>
<dbReference type="Gene3D" id="2.160.20.120">
    <property type="match status" value="1"/>
</dbReference>
<dbReference type="PANTHER" id="PTHR39200">
    <property type="entry name" value="HYPOTHETICAL EXPORTED PROTEIN"/>
    <property type="match status" value="1"/>
</dbReference>